<sequence>MSSDNAQPPKPSRSWLFFVCVPLPALGLLAIFALIGGAFTPDRPTPQKFVNQLETNGGVHTGYRRNHAKGACVMGYFEGSGEAAFLAATPLLEHQHFSQVIGRVSLPGGNPHLADDKAPLLSMALQLRDEEGEEWRTAMLSAPVFPVATPAAFLAQLQAAAPDPATGKPDPQKLQAFFAAHPETKNFLTWKAQAPKPESFALTRFNSLNSFNLSNRQGEIKTVRWSFIHRANRANTAEREPQKASLEGENHLYQDLASRLAEGNVQWNLQFQIAAPEDPVNDATQPWPPERKTVNAGQLVITSMQAEDEGACRDINYDPTVLPTGFAPSADPLLSARSAVYANASRRRWQEQSHRPQAAGTIENHSSAFSPNQNSGVTVTAISEGSYHE</sequence>
<dbReference type="Gene3D" id="1.20.1280.120">
    <property type="match status" value="1"/>
</dbReference>
<dbReference type="KEGG" id="ttu:TERTU_4375"/>
<dbReference type="InterPro" id="IPR020835">
    <property type="entry name" value="Catalase_sf"/>
</dbReference>
<dbReference type="HOGENOM" id="CLU_045961_1_0_6"/>
<dbReference type="GO" id="GO:0042744">
    <property type="term" value="P:hydrogen peroxide catabolic process"/>
    <property type="evidence" value="ECO:0007669"/>
    <property type="project" value="TreeGrafter"/>
</dbReference>
<evidence type="ECO:0000256" key="6">
    <source>
        <dbReference type="ARBA" id="ARBA00023004"/>
    </source>
</evidence>
<dbReference type="InterPro" id="IPR024168">
    <property type="entry name" value="Catalase_SrpA-type_pred"/>
</dbReference>
<dbReference type="CDD" id="cd08153">
    <property type="entry name" value="srpA_like"/>
    <property type="match status" value="1"/>
</dbReference>
<dbReference type="AlphaFoldDB" id="C5BIX5"/>
<comment type="similarity">
    <text evidence="1 7">Belongs to the catalase family.</text>
</comment>
<evidence type="ECO:0000256" key="10">
    <source>
        <dbReference type="SAM" id="Phobius"/>
    </source>
</evidence>
<reference evidence="12 13" key="1">
    <citation type="journal article" date="2009" name="PLoS ONE">
        <title>The complete genome of Teredinibacter turnerae T7901: an intracellular endosymbiont of marine wood-boring bivalves (shipworms).</title>
        <authorList>
            <person name="Yang J.C."/>
            <person name="Madupu R."/>
            <person name="Durkin A.S."/>
            <person name="Ekborg N.A."/>
            <person name="Pedamallu C.S."/>
            <person name="Hostetler J.B."/>
            <person name="Radune D."/>
            <person name="Toms B.S."/>
            <person name="Henrissat B."/>
            <person name="Coutinho P.M."/>
            <person name="Schwarz S."/>
            <person name="Field L."/>
            <person name="Trindade-Silva A.E."/>
            <person name="Soares C.A.G."/>
            <person name="Elshahawi S."/>
            <person name="Hanora A."/>
            <person name="Schmidt E.W."/>
            <person name="Haygood M.G."/>
            <person name="Posfai J."/>
            <person name="Benner J."/>
            <person name="Madinger C."/>
            <person name="Nove J."/>
            <person name="Anton B."/>
            <person name="Chaudhary K."/>
            <person name="Foster J."/>
            <person name="Holman A."/>
            <person name="Kumar S."/>
            <person name="Lessard P.A."/>
            <person name="Luyten Y.A."/>
            <person name="Slatko B."/>
            <person name="Wood N."/>
            <person name="Wu B."/>
            <person name="Teplitski M."/>
            <person name="Mougous J.D."/>
            <person name="Ward N."/>
            <person name="Eisen J.A."/>
            <person name="Badger J.H."/>
            <person name="Distel D.L."/>
        </authorList>
    </citation>
    <scope>NUCLEOTIDE SEQUENCE [LARGE SCALE GENOMIC DNA]</scope>
    <source>
        <strain evidence="13">ATCC 39867 / T7901</strain>
    </source>
</reference>
<feature type="domain" description="Catalase core" evidence="11">
    <location>
        <begin position="54"/>
        <end position="378"/>
    </location>
</feature>
<evidence type="ECO:0000256" key="8">
    <source>
        <dbReference type="PIRSR" id="PIRSR000296-1"/>
    </source>
</evidence>
<dbReference type="PANTHER" id="PTHR11465">
    <property type="entry name" value="CATALASE"/>
    <property type="match status" value="1"/>
</dbReference>
<dbReference type="Gene3D" id="2.40.180.10">
    <property type="entry name" value="Catalase core domain"/>
    <property type="match status" value="1"/>
</dbReference>
<gene>
    <name evidence="12" type="ordered locus">TERTU_4375</name>
</gene>
<accession>C5BIX5</accession>
<dbReference type="Proteomes" id="UP000009080">
    <property type="component" value="Chromosome"/>
</dbReference>
<dbReference type="GO" id="GO:0005737">
    <property type="term" value="C:cytoplasm"/>
    <property type="evidence" value="ECO:0007669"/>
    <property type="project" value="TreeGrafter"/>
</dbReference>
<comment type="cofactor">
    <cofactor evidence="7">
        <name>heme</name>
        <dbReference type="ChEBI" id="CHEBI:30413"/>
    </cofactor>
</comment>
<evidence type="ECO:0000256" key="5">
    <source>
        <dbReference type="ARBA" id="ARBA00023002"/>
    </source>
</evidence>
<dbReference type="GO" id="GO:0004096">
    <property type="term" value="F:catalase activity"/>
    <property type="evidence" value="ECO:0007669"/>
    <property type="project" value="InterPro"/>
</dbReference>
<feature type="binding site" description="axial binding residue" evidence="9">
    <location>
        <position position="341"/>
    </location>
    <ligand>
        <name>heme</name>
        <dbReference type="ChEBI" id="CHEBI:30413"/>
    </ligand>
    <ligandPart>
        <name>Fe</name>
        <dbReference type="ChEBI" id="CHEBI:18248"/>
    </ligandPart>
</feature>
<evidence type="ECO:0000313" key="12">
    <source>
        <dbReference type="EMBL" id="ACR14448.1"/>
    </source>
</evidence>
<dbReference type="OrthoDB" id="255727at2"/>
<evidence type="ECO:0000256" key="1">
    <source>
        <dbReference type="ARBA" id="ARBA00005329"/>
    </source>
</evidence>
<evidence type="ECO:0000256" key="2">
    <source>
        <dbReference type="ARBA" id="ARBA00022559"/>
    </source>
</evidence>
<dbReference type="SUPFAM" id="SSF56634">
    <property type="entry name" value="Heme-dependent catalase-like"/>
    <property type="match status" value="1"/>
</dbReference>
<dbReference type="EC" id="1.11.1.-" evidence="7"/>
<evidence type="ECO:0000259" key="11">
    <source>
        <dbReference type="SMART" id="SM01060"/>
    </source>
</evidence>
<keyword evidence="13" id="KW-1185">Reference proteome</keyword>
<organism evidence="12 13">
    <name type="scientific">Teredinibacter turnerae (strain ATCC 39867 / T7901)</name>
    <dbReference type="NCBI Taxonomy" id="377629"/>
    <lineage>
        <taxon>Bacteria</taxon>
        <taxon>Pseudomonadati</taxon>
        <taxon>Pseudomonadota</taxon>
        <taxon>Gammaproteobacteria</taxon>
        <taxon>Cellvibrionales</taxon>
        <taxon>Cellvibrionaceae</taxon>
        <taxon>Teredinibacter</taxon>
    </lineage>
</organism>
<keyword evidence="4 7" id="KW-0479">Metal-binding</keyword>
<evidence type="ECO:0000256" key="3">
    <source>
        <dbReference type="ARBA" id="ARBA00022617"/>
    </source>
</evidence>
<keyword evidence="10" id="KW-0812">Transmembrane</keyword>
<dbReference type="PIRSF" id="PIRSF000296">
    <property type="entry name" value="SrpA"/>
    <property type="match status" value="1"/>
</dbReference>
<comment type="function">
    <text evidence="7">Has an organic peroxide-dependent peroxidase activity.</text>
</comment>
<feature type="active site" evidence="8">
    <location>
        <position position="67"/>
    </location>
</feature>
<evidence type="ECO:0000256" key="9">
    <source>
        <dbReference type="PIRSR" id="PIRSR000296-2"/>
    </source>
</evidence>
<dbReference type="GO" id="GO:0042542">
    <property type="term" value="P:response to hydrogen peroxide"/>
    <property type="evidence" value="ECO:0007669"/>
    <property type="project" value="TreeGrafter"/>
</dbReference>
<evidence type="ECO:0000256" key="7">
    <source>
        <dbReference type="PIRNR" id="PIRNR000296"/>
    </source>
</evidence>
<keyword evidence="10" id="KW-0472">Membrane</keyword>
<dbReference type="InterPro" id="IPR011614">
    <property type="entry name" value="Catalase_core"/>
</dbReference>
<protein>
    <recommendedName>
        <fullName evidence="7">Catalase-related peroxidase</fullName>
        <ecNumber evidence="7">1.11.1.-</ecNumber>
    </recommendedName>
</protein>
<keyword evidence="2 7" id="KW-0575">Peroxidase</keyword>
<keyword evidence="6 7" id="KW-0408">Iron</keyword>
<dbReference type="EMBL" id="CP001614">
    <property type="protein sequence ID" value="ACR14448.1"/>
    <property type="molecule type" value="Genomic_DNA"/>
</dbReference>
<name>C5BIX5_TERTT</name>
<evidence type="ECO:0000256" key="4">
    <source>
        <dbReference type="ARBA" id="ARBA00022723"/>
    </source>
</evidence>
<dbReference type="InterPro" id="IPR018028">
    <property type="entry name" value="Catalase"/>
</dbReference>
<dbReference type="Pfam" id="PF00199">
    <property type="entry name" value="Catalase"/>
    <property type="match status" value="1"/>
</dbReference>
<dbReference type="GO" id="GO:0020037">
    <property type="term" value="F:heme binding"/>
    <property type="evidence" value="ECO:0007669"/>
    <property type="project" value="InterPro"/>
</dbReference>
<dbReference type="RefSeq" id="WP_015820562.1">
    <property type="nucleotide sequence ID" value="NC_012997.1"/>
</dbReference>
<dbReference type="GO" id="GO:0046872">
    <property type="term" value="F:metal ion binding"/>
    <property type="evidence" value="ECO:0007669"/>
    <property type="project" value="UniProtKB-KW"/>
</dbReference>
<keyword evidence="5 7" id="KW-0560">Oxidoreductase</keyword>
<evidence type="ECO:0000313" key="13">
    <source>
        <dbReference type="Proteomes" id="UP000009080"/>
    </source>
</evidence>
<feature type="transmembrane region" description="Helical" evidence="10">
    <location>
        <begin position="15"/>
        <end position="39"/>
    </location>
</feature>
<dbReference type="PROSITE" id="PS51402">
    <property type="entry name" value="CATALASE_3"/>
    <property type="match status" value="1"/>
</dbReference>
<keyword evidence="3 7" id="KW-0349">Heme</keyword>
<dbReference type="eggNOG" id="COG0753">
    <property type="taxonomic scope" value="Bacteria"/>
</dbReference>
<proteinExistence type="inferred from homology"/>
<dbReference type="STRING" id="377629.TERTU_4375"/>
<dbReference type="PANTHER" id="PTHR11465:SF9">
    <property type="entry name" value="CATALASE"/>
    <property type="match status" value="1"/>
</dbReference>
<dbReference type="SMART" id="SM01060">
    <property type="entry name" value="Catalase"/>
    <property type="match status" value="1"/>
</dbReference>
<keyword evidence="10" id="KW-1133">Transmembrane helix</keyword>